<dbReference type="EMBL" id="NQJD01000017">
    <property type="protein sequence ID" value="TAA74780.1"/>
    <property type="molecule type" value="Genomic_DNA"/>
</dbReference>
<name>A0A521G174_9BACT</name>
<feature type="chain" id="PRO_5022126841" evidence="1">
    <location>
        <begin position="19"/>
        <end position="121"/>
    </location>
</feature>
<feature type="signal peptide" evidence="1">
    <location>
        <begin position="1"/>
        <end position="18"/>
    </location>
</feature>
<keyword evidence="3" id="KW-0646">Protease inhibitor</keyword>
<evidence type="ECO:0000256" key="1">
    <source>
        <dbReference type="SAM" id="SignalP"/>
    </source>
</evidence>
<protein>
    <submittedName>
        <fullName evidence="3">Kazal-type serine protease inhibitor domain-containing protein</fullName>
    </submittedName>
</protein>
<evidence type="ECO:0000313" key="3">
    <source>
        <dbReference type="EMBL" id="TAA74780.1"/>
    </source>
</evidence>
<sequence>MNTSIALLLSGCAVLLLAGCPKPGSTPHSPTGPVIDPITCGGFPGTACPDDSQYCSYDANASCGMADATGICLPRPEICTKDIKYVCGCDGRTYSNACVAASAGVSILHEGRCEQQSQQKQ</sequence>
<keyword evidence="1" id="KW-0732">Signal</keyword>
<dbReference type="AlphaFoldDB" id="A0A521G174"/>
<comment type="caution">
    <text evidence="3">The sequence shown here is derived from an EMBL/GenBank/DDBJ whole genome shotgun (WGS) entry which is preliminary data.</text>
</comment>
<accession>A0A521G174</accession>
<dbReference type="InterPro" id="IPR036058">
    <property type="entry name" value="Kazal_dom_sf"/>
</dbReference>
<dbReference type="SUPFAM" id="SSF100895">
    <property type="entry name" value="Kazal-type serine protease inhibitors"/>
    <property type="match status" value="1"/>
</dbReference>
<dbReference type="PROSITE" id="PS51465">
    <property type="entry name" value="KAZAL_2"/>
    <property type="match status" value="1"/>
</dbReference>
<evidence type="ECO:0000259" key="2">
    <source>
        <dbReference type="PROSITE" id="PS51465"/>
    </source>
</evidence>
<keyword evidence="4" id="KW-1185">Reference proteome</keyword>
<dbReference type="Proteomes" id="UP000316238">
    <property type="component" value="Unassembled WGS sequence"/>
</dbReference>
<proteinExistence type="predicted"/>
<reference evidence="3" key="1">
    <citation type="submission" date="2017-07" db="EMBL/GenBank/DDBJ databases">
        <title>The cable genome - Insights into the physiology and evolution of filamentous bacteria capable of sulfide oxidation via long distance electron transfer.</title>
        <authorList>
            <person name="Thorup C."/>
            <person name="Bjerg J.T."/>
            <person name="Schreiber L."/>
            <person name="Nielsen L.P."/>
            <person name="Kjeldsen K.U."/>
            <person name="Boesen T."/>
            <person name="Boggild A."/>
            <person name="Meysman F."/>
            <person name="Geelhoed J."/>
            <person name="Schramm A."/>
        </authorList>
    </citation>
    <scope>NUCLEOTIDE SEQUENCE [LARGE SCALE GENOMIC DNA]</scope>
    <source>
        <strain evidence="3">GS</strain>
    </source>
</reference>
<feature type="domain" description="Kazal-like" evidence="2">
    <location>
        <begin position="66"/>
        <end position="115"/>
    </location>
</feature>
<gene>
    <name evidence="3" type="ORF">CDV28_11714</name>
</gene>
<organism evidence="3 4">
    <name type="scientific">Candidatus Electronema aureum</name>
    <dbReference type="NCBI Taxonomy" id="2005002"/>
    <lineage>
        <taxon>Bacteria</taxon>
        <taxon>Pseudomonadati</taxon>
        <taxon>Thermodesulfobacteriota</taxon>
        <taxon>Desulfobulbia</taxon>
        <taxon>Desulfobulbales</taxon>
        <taxon>Desulfobulbaceae</taxon>
        <taxon>Candidatus Electronema</taxon>
    </lineage>
</organism>
<dbReference type="SMART" id="SM00280">
    <property type="entry name" value="KAZAL"/>
    <property type="match status" value="1"/>
</dbReference>
<dbReference type="InterPro" id="IPR002350">
    <property type="entry name" value="Kazal_dom"/>
</dbReference>
<evidence type="ECO:0000313" key="4">
    <source>
        <dbReference type="Proteomes" id="UP000316238"/>
    </source>
</evidence>
<dbReference type="Gene3D" id="3.30.60.30">
    <property type="match status" value="1"/>
</dbReference>
<keyword evidence="3" id="KW-0722">Serine protease inhibitor</keyword>
<dbReference type="Pfam" id="PF00050">
    <property type="entry name" value="Kazal_1"/>
    <property type="match status" value="1"/>
</dbReference>